<dbReference type="PANTHER" id="PTHR14094:SF9">
    <property type="entry name" value="SIGNAL RECOGNITION PARTICLE SUBUNIT SRP72"/>
    <property type="match status" value="1"/>
</dbReference>
<keyword evidence="2" id="KW-1133">Transmembrane helix</keyword>
<dbReference type="InterPro" id="IPR026270">
    <property type="entry name" value="SRP72"/>
</dbReference>
<dbReference type="GO" id="GO:0005786">
    <property type="term" value="C:signal recognition particle, endoplasmic reticulum targeting"/>
    <property type="evidence" value="ECO:0007669"/>
    <property type="project" value="TreeGrafter"/>
</dbReference>
<feature type="region of interest" description="Disordered" evidence="1">
    <location>
        <begin position="626"/>
        <end position="727"/>
    </location>
</feature>
<dbReference type="GO" id="GO:0043022">
    <property type="term" value="F:ribosome binding"/>
    <property type="evidence" value="ECO:0007669"/>
    <property type="project" value="TreeGrafter"/>
</dbReference>
<feature type="region of interest" description="Disordered" evidence="1">
    <location>
        <begin position="239"/>
        <end position="365"/>
    </location>
</feature>
<evidence type="ECO:0000313" key="4">
    <source>
        <dbReference type="EMBL" id="KAF3966805.1"/>
    </source>
</evidence>
<proteinExistence type="predicted"/>
<gene>
    <name evidence="4" type="ORF">CMV_009127</name>
</gene>
<evidence type="ECO:0000256" key="1">
    <source>
        <dbReference type="SAM" id="MobiDB-lite"/>
    </source>
</evidence>
<dbReference type="PRINTS" id="PR01217">
    <property type="entry name" value="PRICHEXTENSN"/>
</dbReference>
<dbReference type="EMBL" id="JRKL02000990">
    <property type="protein sequence ID" value="KAF3966805.1"/>
    <property type="molecule type" value="Genomic_DNA"/>
</dbReference>
<evidence type="ECO:0000313" key="5">
    <source>
        <dbReference type="Proteomes" id="UP000737018"/>
    </source>
</evidence>
<dbReference type="GO" id="GO:0016020">
    <property type="term" value="C:membrane"/>
    <property type="evidence" value="ECO:0007669"/>
    <property type="project" value="UniProtKB-SubCell"/>
</dbReference>
<feature type="compositionally biased region" description="Pro residues" evidence="1">
    <location>
        <begin position="268"/>
        <end position="306"/>
    </location>
</feature>
<feature type="compositionally biased region" description="Low complexity" evidence="1">
    <location>
        <begin position="252"/>
        <end position="263"/>
    </location>
</feature>
<feature type="transmembrane region" description="Helical" evidence="2">
    <location>
        <begin position="808"/>
        <end position="832"/>
    </location>
</feature>
<reference evidence="4" key="1">
    <citation type="submission" date="2020-03" db="EMBL/GenBank/DDBJ databases">
        <title>Castanea mollissima Vanexum genome sequencing.</title>
        <authorList>
            <person name="Staton M."/>
        </authorList>
    </citation>
    <scope>NUCLEOTIDE SEQUENCE</scope>
    <source>
        <tissue evidence="4">Leaf</tissue>
    </source>
</reference>
<feature type="domain" description="DUF6857" evidence="3">
    <location>
        <begin position="742"/>
        <end position="798"/>
    </location>
</feature>
<keyword evidence="5" id="KW-1185">Reference proteome</keyword>
<dbReference type="AlphaFoldDB" id="A0A8J4VR73"/>
<accession>A0A8J4VR73</accession>
<dbReference type="InterPro" id="IPR049172">
    <property type="entry name" value="DUF6857_pln"/>
</dbReference>
<sequence>MAAANAGRIDYTEPGPIDRSVLSKQLKHRSEAIWNGQDPGSVTCRSRSSEFSNREPMVDDRVRNIIKAVVEHGPPVGAYGPPVRGPLSLKWLWVPNKKNRPAHIFRDRYREQIASMLPGQVVWQPYEAELEDLPPCVLHGIDLRGKVGVDWTRKHAVHIDEWGNRLQRRCEAVLGDMPPQHEYHDWFKRITRRFIDRPGAVVTLLIEGYIRLLRRHPVGTEDHKDITEVLTAVHAIERVQPPIPEAPNEEVPTPTGPSTSTTPAGCRPRPPVASPWVVPTPDPSPSTPHPSPTPTIPSPTPHPSPRPTILTPTPHPCPGSDIRPPTPRSFPQLLPIPSFDLGIDPTPPDMQQEPPSHSTSTAPSSAIDLPHVQAEQTVGLPAVAEGRPKRISKAPPCGTGGHKHGHNAGPEASDEGHARPPPHYTRRHKIQKRFQVLYLAVKTVRESGHQRSTLPLKDPFSLLKPPPSWRSGEISSINNIATNSFKVVFDLVHLVEFPSDEQLDKKMGSFSRSKSQPLKPASNVEVKKESLVRLKSLNSRSIPSSPTSCYSLPFSFEKFANGVKQQADIKSGKAIAKFGVVEKVNAARTTSPLPSGKKLAMGNPIKSFVQGIELGAKALRKSWEGNMEVKGRESSNLRGTKHDPRHEVRNAAPRLSTSSRISTSPRISTTSDKLPSKEENMLQSSTKKSKGEDKVQMSVKKVFANGTLDAQEKPSKQKASVGKKSSYVSSNGLPGNLVKVSLNSRRLTDGSVSWASLPASLAKLGKEVMKHRDAVQVAAIEAMQEASVAESLLRCLRMLNKWNFSFDFFYAAILALGIYVPGSPHMYGYMLGQRKKALSKSKKEHTQEAIEAYTDITNRDLADESSLAVAVNNLIALKGPKDVSDGLQKLDRLKEKDSQNFQLAHGLNFQLSPKQREAVYANRVLLLLHANRLDQARELVAALSDMFADSVMPVLQKLLCL</sequence>
<feature type="region of interest" description="Disordered" evidence="1">
    <location>
        <begin position="388"/>
        <end position="426"/>
    </location>
</feature>
<name>A0A8J4VR73_9ROSI</name>
<dbReference type="Proteomes" id="UP000737018">
    <property type="component" value="Unassembled WGS sequence"/>
</dbReference>
<feature type="compositionally biased region" description="Polar residues" evidence="1">
    <location>
        <begin position="38"/>
        <end position="51"/>
    </location>
</feature>
<comment type="caution">
    <text evidence="4">The sequence shown here is derived from an EMBL/GenBank/DDBJ whole genome shotgun (WGS) entry which is preliminary data.</text>
</comment>
<keyword evidence="2" id="KW-0472">Membrane</keyword>
<dbReference type="GO" id="GO:0006633">
    <property type="term" value="P:fatty acid biosynthetic process"/>
    <property type="evidence" value="ECO:0007669"/>
    <property type="project" value="UniProtKB-UniPathway"/>
</dbReference>
<feature type="compositionally biased region" description="Low complexity" evidence="1">
    <location>
        <begin position="354"/>
        <end position="365"/>
    </location>
</feature>
<dbReference type="GO" id="GO:0006614">
    <property type="term" value="P:SRP-dependent cotranslational protein targeting to membrane"/>
    <property type="evidence" value="ECO:0007669"/>
    <property type="project" value="InterPro"/>
</dbReference>
<evidence type="ECO:0000256" key="2">
    <source>
        <dbReference type="SAM" id="Phobius"/>
    </source>
</evidence>
<organism evidence="4 5">
    <name type="scientific">Castanea mollissima</name>
    <name type="common">Chinese chestnut</name>
    <dbReference type="NCBI Taxonomy" id="60419"/>
    <lineage>
        <taxon>Eukaryota</taxon>
        <taxon>Viridiplantae</taxon>
        <taxon>Streptophyta</taxon>
        <taxon>Embryophyta</taxon>
        <taxon>Tracheophyta</taxon>
        <taxon>Spermatophyta</taxon>
        <taxon>Magnoliopsida</taxon>
        <taxon>eudicotyledons</taxon>
        <taxon>Gunneridae</taxon>
        <taxon>Pentapetalae</taxon>
        <taxon>rosids</taxon>
        <taxon>fabids</taxon>
        <taxon>Fagales</taxon>
        <taxon>Fagaceae</taxon>
        <taxon>Castanea</taxon>
    </lineage>
</organism>
<feature type="compositionally biased region" description="Low complexity" evidence="1">
    <location>
        <begin position="656"/>
        <end position="671"/>
    </location>
</feature>
<dbReference type="UniPathway" id="UPA00094"/>
<dbReference type="Pfam" id="PF21647">
    <property type="entry name" value="DUF6857"/>
    <property type="match status" value="1"/>
</dbReference>
<keyword evidence="2" id="KW-0812">Transmembrane</keyword>
<dbReference type="GO" id="GO:0008312">
    <property type="term" value="F:7S RNA binding"/>
    <property type="evidence" value="ECO:0007669"/>
    <property type="project" value="TreeGrafter"/>
</dbReference>
<evidence type="ECO:0000259" key="3">
    <source>
        <dbReference type="Pfam" id="PF21647"/>
    </source>
</evidence>
<dbReference type="PANTHER" id="PTHR14094">
    <property type="entry name" value="SIGNAL RECOGNITION PARTICLE 72"/>
    <property type="match status" value="1"/>
</dbReference>
<feature type="compositionally biased region" description="Basic and acidic residues" evidence="1">
    <location>
        <begin position="626"/>
        <end position="649"/>
    </location>
</feature>
<protein>
    <recommendedName>
        <fullName evidence="3">DUF6857 domain-containing protein</fullName>
    </recommendedName>
</protein>
<dbReference type="GO" id="GO:0102158">
    <property type="term" value="F:very-long-chain (3R)-3-hydroxyacyl-CoA dehydratase activity"/>
    <property type="evidence" value="ECO:0007669"/>
    <property type="project" value="UniProtKB-EC"/>
</dbReference>
<feature type="region of interest" description="Disordered" evidence="1">
    <location>
        <begin position="34"/>
        <end position="53"/>
    </location>
</feature>
<dbReference type="OrthoDB" id="1908057at2759"/>